<dbReference type="CDD" id="cd03444">
    <property type="entry name" value="Thioesterase_II_repeat1"/>
    <property type="match status" value="1"/>
</dbReference>
<evidence type="ECO:0000313" key="11">
    <source>
        <dbReference type="EMBL" id="AMN45941.1"/>
    </source>
</evidence>
<proteinExistence type="inferred from homology"/>
<dbReference type="Pfam" id="PF13622">
    <property type="entry name" value="4HBT_3"/>
    <property type="match status" value="1"/>
</dbReference>
<dbReference type="InterPro" id="IPR025652">
    <property type="entry name" value="TesB_C"/>
</dbReference>
<evidence type="ECO:0000256" key="5">
    <source>
        <dbReference type="ARBA" id="ARBA00038894"/>
    </source>
</evidence>
<evidence type="ECO:0000256" key="3">
    <source>
        <dbReference type="ARBA" id="ARBA00022801"/>
    </source>
</evidence>
<dbReference type="STRING" id="465721.ACG33_02200"/>
<keyword evidence="12" id="KW-1185">Reference proteome</keyword>
<dbReference type="Pfam" id="PF02551">
    <property type="entry name" value="Acyl_CoA_thio"/>
    <property type="match status" value="1"/>
</dbReference>
<reference evidence="11 12" key="1">
    <citation type="submission" date="2015-06" db="EMBL/GenBank/DDBJ databases">
        <title>A Comprehensive Approach to Explore the Metabolic and Phylogenetic Diversity of Bacterial Steroid Degradation in the Environment: Testosterone as an Example.</title>
        <authorList>
            <person name="Yang F.-C."/>
            <person name="Chen Y.-L."/>
            <person name="Yu C.-P."/>
            <person name="Tang S.-L."/>
            <person name="Wang P.-H."/>
            <person name="Ismail W."/>
            <person name="Wang C.-H."/>
            <person name="Yang C.-Y."/>
            <person name="Chiang Y.-R."/>
        </authorList>
    </citation>
    <scope>NUCLEOTIDE SEQUENCE [LARGE SCALE GENOMIC DNA]</scope>
    <source>
        <strain evidence="11 12">DSM 18526</strain>
    </source>
</reference>
<dbReference type="FunFam" id="2.40.160.210:FF:000001">
    <property type="entry name" value="Acyl-CoA thioesterase II"/>
    <property type="match status" value="1"/>
</dbReference>
<keyword evidence="4" id="KW-0443">Lipid metabolism</keyword>
<dbReference type="GO" id="GO:0006637">
    <property type="term" value="P:acyl-CoA metabolic process"/>
    <property type="evidence" value="ECO:0007669"/>
    <property type="project" value="InterPro"/>
</dbReference>
<evidence type="ECO:0000256" key="4">
    <source>
        <dbReference type="ARBA" id="ARBA00023098"/>
    </source>
</evidence>
<dbReference type="InterPro" id="IPR042171">
    <property type="entry name" value="Acyl-CoA_hotdog"/>
</dbReference>
<dbReference type="PATRIC" id="fig|465721.4.peg.478"/>
<sequence length="292" mass="32592">MDAPLDPLLVDVLQVLRLERLEPDLFRGESRDPGHHRVFGGQVLGQALVAAYATLEGRPVHSLHAYFLRAGDPDHPIIYQVDRSRDGGSFSSRRVVALQHGKQIFHMSASFQLKEQGTDSHAPMPLVAAPEALGDTNEAIEQFERRNPSRTIPWSRLRRAFEFRPTIPLDSLAGNEEPCLMIWFRAVDRLPPDPVLQHCLLAYVSDYYLLSVATLRLPPGTNRDHLQIASVDHAMWFHRPAALDDWLLYVLHSPNASGSRGLSQGGIYSRDGHLVASTAQEGLMRHRPEGAG</sequence>
<dbReference type="GO" id="GO:0047617">
    <property type="term" value="F:fatty acyl-CoA hydrolase activity"/>
    <property type="evidence" value="ECO:0007669"/>
    <property type="project" value="UniProtKB-EC"/>
</dbReference>
<evidence type="ECO:0000313" key="12">
    <source>
        <dbReference type="Proteomes" id="UP000070250"/>
    </source>
</evidence>
<evidence type="ECO:0000256" key="2">
    <source>
        <dbReference type="ARBA" id="ARBA00011881"/>
    </source>
</evidence>
<dbReference type="InterPro" id="IPR029069">
    <property type="entry name" value="HotDog_dom_sf"/>
</dbReference>
<dbReference type="GO" id="GO:0009062">
    <property type="term" value="P:fatty acid catabolic process"/>
    <property type="evidence" value="ECO:0007669"/>
    <property type="project" value="TreeGrafter"/>
</dbReference>
<dbReference type="AlphaFoldDB" id="A0A127F8H6"/>
<dbReference type="PANTHER" id="PTHR11066:SF34">
    <property type="entry name" value="ACYL-COENZYME A THIOESTERASE 8"/>
    <property type="match status" value="1"/>
</dbReference>
<dbReference type="RefSeq" id="WP_066918338.1">
    <property type="nucleotide sequence ID" value="NZ_CP011971.1"/>
</dbReference>
<dbReference type="GO" id="GO:0005829">
    <property type="term" value="C:cytosol"/>
    <property type="evidence" value="ECO:0007669"/>
    <property type="project" value="TreeGrafter"/>
</dbReference>
<dbReference type="InterPro" id="IPR049449">
    <property type="entry name" value="TesB_ACOT8-like_N"/>
</dbReference>
<feature type="domain" description="Acyl-CoA thioesterase-like N-terminal HotDog" evidence="10">
    <location>
        <begin position="33"/>
        <end position="112"/>
    </location>
</feature>
<comment type="subunit">
    <text evidence="2">Homotetramer.</text>
</comment>
<evidence type="ECO:0000259" key="9">
    <source>
        <dbReference type="Pfam" id="PF02551"/>
    </source>
</evidence>
<dbReference type="Proteomes" id="UP000070250">
    <property type="component" value="Chromosome"/>
</dbReference>
<name>A0A127F8H6_STEDE</name>
<dbReference type="Gene3D" id="2.40.160.210">
    <property type="entry name" value="Acyl-CoA thioesterase, double hotdog domain"/>
    <property type="match status" value="1"/>
</dbReference>
<evidence type="ECO:0000256" key="8">
    <source>
        <dbReference type="ARBA" id="ARBA00079653"/>
    </source>
</evidence>
<gene>
    <name evidence="11" type="ORF">ACG33_02200</name>
</gene>
<keyword evidence="3" id="KW-0378">Hydrolase</keyword>
<comment type="catalytic activity">
    <reaction evidence="6">
        <text>a fatty acyl-CoA + H2O = a fatty acid + CoA + H(+)</text>
        <dbReference type="Rhea" id="RHEA:16781"/>
        <dbReference type="ChEBI" id="CHEBI:15377"/>
        <dbReference type="ChEBI" id="CHEBI:15378"/>
        <dbReference type="ChEBI" id="CHEBI:28868"/>
        <dbReference type="ChEBI" id="CHEBI:57287"/>
        <dbReference type="ChEBI" id="CHEBI:77636"/>
        <dbReference type="EC" id="3.1.2.20"/>
    </reaction>
    <physiologicalReaction direction="left-to-right" evidence="6">
        <dbReference type="Rhea" id="RHEA:16782"/>
    </physiologicalReaction>
</comment>
<evidence type="ECO:0000259" key="10">
    <source>
        <dbReference type="Pfam" id="PF13622"/>
    </source>
</evidence>
<feature type="domain" description="Acyl-CoA thioesterase 2 C-terminal" evidence="9">
    <location>
        <begin position="159"/>
        <end position="283"/>
    </location>
</feature>
<dbReference type="CDD" id="cd03445">
    <property type="entry name" value="Thioesterase_II_repeat2"/>
    <property type="match status" value="1"/>
</dbReference>
<dbReference type="KEGG" id="sdf:ACG33_02200"/>
<organism evidence="11 12">
    <name type="scientific">Steroidobacter denitrificans</name>
    <dbReference type="NCBI Taxonomy" id="465721"/>
    <lineage>
        <taxon>Bacteria</taxon>
        <taxon>Pseudomonadati</taxon>
        <taxon>Pseudomonadota</taxon>
        <taxon>Gammaproteobacteria</taxon>
        <taxon>Steroidobacterales</taxon>
        <taxon>Steroidobacteraceae</taxon>
        <taxon>Steroidobacter</taxon>
    </lineage>
</organism>
<comment type="similarity">
    <text evidence="1">Belongs to the C/M/P thioester hydrolase family.</text>
</comment>
<accession>A0A127F8H6</accession>
<dbReference type="OrthoDB" id="9781019at2"/>
<evidence type="ECO:0000256" key="6">
    <source>
        <dbReference type="ARBA" id="ARBA00050943"/>
    </source>
</evidence>
<dbReference type="PANTHER" id="PTHR11066">
    <property type="entry name" value="ACYL-COA THIOESTERASE"/>
    <property type="match status" value="1"/>
</dbReference>
<dbReference type="EMBL" id="CP011971">
    <property type="protein sequence ID" value="AMN45941.1"/>
    <property type="molecule type" value="Genomic_DNA"/>
</dbReference>
<dbReference type="SUPFAM" id="SSF54637">
    <property type="entry name" value="Thioesterase/thiol ester dehydrase-isomerase"/>
    <property type="match status" value="2"/>
</dbReference>
<protein>
    <recommendedName>
        <fullName evidence="7">Acyl-CoA thioesterase 2</fullName>
        <ecNumber evidence="5">3.1.2.20</ecNumber>
    </recommendedName>
    <alternativeName>
        <fullName evidence="8">Thioesterase II</fullName>
    </alternativeName>
</protein>
<evidence type="ECO:0000256" key="1">
    <source>
        <dbReference type="ARBA" id="ARBA00006538"/>
    </source>
</evidence>
<dbReference type="EC" id="3.1.2.20" evidence="5"/>
<evidence type="ECO:0000256" key="7">
    <source>
        <dbReference type="ARBA" id="ARBA00071120"/>
    </source>
</evidence>
<dbReference type="InterPro" id="IPR003703">
    <property type="entry name" value="Acyl_CoA_thio"/>
</dbReference>